<accession>A0A8S5MK39</accession>
<reference evidence="1" key="1">
    <citation type="journal article" date="2021" name="Proc. Natl. Acad. Sci. U.S.A.">
        <title>A Catalog of Tens of Thousands of Viruses from Human Metagenomes Reveals Hidden Associations with Chronic Diseases.</title>
        <authorList>
            <person name="Tisza M.J."/>
            <person name="Buck C.B."/>
        </authorList>
    </citation>
    <scope>NUCLEOTIDE SEQUENCE</scope>
    <source>
        <strain evidence="1">CtMM521</strain>
    </source>
</reference>
<organism evidence="1">
    <name type="scientific">Siphoviridae sp. ctMM521</name>
    <dbReference type="NCBI Taxonomy" id="2826259"/>
    <lineage>
        <taxon>Viruses</taxon>
        <taxon>Duplodnaviria</taxon>
        <taxon>Heunggongvirae</taxon>
        <taxon>Uroviricota</taxon>
        <taxon>Caudoviricetes</taxon>
    </lineage>
</organism>
<protein>
    <submittedName>
        <fullName evidence="1">Three-Cys-motif partner protein</fullName>
    </submittedName>
</protein>
<name>A0A8S5MK39_9CAUD</name>
<sequence>MSSSDTIIGHANPHTIKKFELIEKYVEAWAHKLLQNQYCSGLVFIDCMSNSGEYVDDNGKQVFGTPVRVAKYLRNVAGQYLYKQIDLYFSDLCSARTDHLKSLMPNDSRNFHVHITTEDGNELTKRLGQTMSNKKHYLLVYDPYEATIDWNAIMPFINNWSEVILNHMVSDSMRAVKMVKKDEARSKYEQTYLMDLENLIPYGSDKKAYEKRIEDIIKALHRNSNYQYFIAAFPFFNEKNAIVYNLIHCTSNIKGFRLYKQSAWQTFGGKSSTKNTHGLENQLMLDFEGIGTPKTHTDEFCFYIKDIAEYLQKSFNGRSNVPLSDVWTLLDSHPVFPSDGFRPQIKNELKQNHGASVGRSTISFVDRS</sequence>
<dbReference type="InterPro" id="IPR031009">
    <property type="entry name" value="Tcm_partner"/>
</dbReference>
<dbReference type="EMBL" id="BK014922">
    <property type="protein sequence ID" value="DAD82566.1"/>
    <property type="molecule type" value="Genomic_DNA"/>
</dbReference>
<proteinExistence type="predicted"/>
<evidence type="ECO:0000313" key="1">
    <source>
        <dbReference type="EMBL" id="DAD82566.1"/>
    </source>
</evidence>
<dbReference type="NCBIfam" id="TIGR04474">
    <property type="entry name" value="tcm_partner"/>
    <property type="match status" value="1"/>
</dbReference>